<evidence type="ECO:0000256" key="2">
    <source>
        <dbReference type="ARBA" id="ARBA00007717"/>
    </source>
</evidence>
<comment type="caution">
    <text evidence="11">The sequence shown here is derived from an EMBL/GenBank/DDBJ whole genome shotgun (WGS) entry which is preliminary data.</text>
</comment>
<dbReference type="EMBL" id="BMAO01039088">
    <property type="protein sequence ID" value="GFR28839.1"/>
    <property type="molecule type" value="Genomic_DNA"/>
</dbReference>
<evidence type="ECO:0000259" key="10">
    <source>
        <dbReference type="Pfam" id="PF04389"/>
    </source>
</evidence>
<evidence type="ECO:0000256" key="9">
    <source>
        <dbReference type="ARBA" id="ARBA00034873"/>
    </source>
</evidence>
<keyword evidence="12" id="KW-1185">Reference proteome</keyword>
<evidence type="ECO:0000256" key="5">
    <source>
        <dbReference type="ARBA" id="ARBA00022824"/>
    </source>
</evidence>
<evidence type="ECO:0000256" key="7">
    <source>
        <dbReference type="ARBA" id="ARBA00023136"/>
    </source>
</evidence>
<evidence type="ECO:0000313" key="11">
    <source>
        <dbReference type="EMBL" id="GFR28839.1"/>
    </source>
</evidence>
<feature type="domain" description="Peptidase M28" evidence="10">
    <location>
        <begin position="216"/>
        <end position="417"/>
    </location>
</feature>
<name>A0A8X6M2F6_TRICU</name>
<proteinExistence type="inferred from homology"/>
<evidence type="ECO:0000256" key="1">
    <source>
        <dbReference type="ARBA" id="ARBA00004389"/>
    </source>
</evidence>
<reference evidence="11" key="1">
    <citation type="submission" date="2020-07" db="EMBL/GenBank/DDBJ databases">
        <title>Multicomponent nature underlies the extraordinary mechanical properties of spider dragline silk.</title>
        <authorList>
            <person name="Kono N."/>
            <person name="Nakamura H."/>
            <person name="Mori M."/>
            <person name="Yoshida Y."/>
            <person name="Ohtoshi R."/>
            <person name="Malay A.D."/>
            <person name="Moran D.A.P."/>
            <person name="Tomita M."/>
            <person name="Numata K."/>
            <person name="Arakawa K."/>
        </authorList>
    </citation>
    <scope>NUCLEOTIDE SEQUENCE</scope>
</reference>
<evidence type="ECO:0000313" key="12">
    <source>
        <dbReference type="Proteomes" id="UP000887116"/>
    </source>
</evidence>
<evidence type="ECO:0000256" key="8">
    <source>
        <dbReference type="ARBA" id="ARBA00023180"/>
    </source>
</evidence>
<organism evidence="11 12">
    <name type="scientific">Trichonephila clavata</name>
    <name type="common">Joro spider</name>
    <name type="synonym">Nephila clavata</name>
    <dbReference type="NCBI Taxonomy" id="2740835"/>
    <lineage>
        <taxon>Eukaryota</taxon>
        <taxon>Metazoa</taxon>
        <taxon>Ecdysozoa</taxon>
        <taxon>Arthropoda</taxon>
        <taxon>Chelicerata</taxon>
        <taxon>Arachnida</taxon>
        <taxon>Araneae</taxon>
        <taxon>Araneomorphae</taxon>
        <taxon>Entelegynae</taxon>
        <taxon>Araneoidea</taxon>
        <taxon>Nephilidae</taxon>
        <taxon>Trichonephila</taxon>
    </lineage>
</organism>
<accession>A0A8X6M2F6</accession>
<dbReference type="Pfam" id="PF04389">
    <property type="entry name" value="Peptidase_M28"/>
    <property type="match status" value="1"/>
</dbReference>
<dbReference type="OrthoDB" id="5913609at2759"/>
<dbReference type="PIRSF" id="PIRSF011018">
    <property type="entry name" value="Nicalin"/>
    <property type="match status" value="1"/>
</dbReference>
<dbReference type="GO" id="GO:0009966">
    <property type="term" value="P:regulation of signal transduction"/>
    <property type="evidence" value="ECO:0007669"/>
    <property type="project" value="InterPro"/>
</dbReference>
<keyword evidence="6" id="KW-1133">Transmembrane helix</keyword>
<keyword evidence="4" id="KW-0732">Signal</keyword>
<keyword evidence="5" id="KW-0256">Endoplasmic reticulum</keyword>
<sequence length="575" mass="65097">MCFEWAESCLEFFRGNCSVYYIFLVPLLIAISPKTPVFAAHEFTVYRMQHFDLHGTPHGCRNSILNMEARKLYTTPYTRRCVVARLSEFTLAQYQELIHQNAGGLLILIPKSISSLPVPEQQVIMQLEKHMLEEDVIIPVYFAYETEELLEMYYSMEQTSSQQKARSAAEELPASITSSGYQLVVSGPAPKPQSDTQIISIQGKLCGFGVEEQLPTVAIVAHYDAYGIAPGLSYGSDSNGSGAAALLELARLLSRLYTNSRTHPRFNLLFLLSGGGKFNYQGTKKWIEDNVDSSDASLLPDALYTLCLDSIGDDDNLYFHVSKPPKEGSAGDIFYKELQWAAAQSEERVNVSMIHKRINLADELLSWEHERFSIRRLPAFTLSHLQSPKSLKKTTILDTRDNVNVDKLARNVRVIAEALARHMYNISGEALKSGIFSEGLHIQKDYLKAWIDELSSEPRSAQMLLSRSTKHPLILTMEQALSRYLKDVKYSIFKPDKREPELMFYEPVSTVMNAYRIVVAGGISHQSLDSKHVSLHILETCKFTYACWKEIRMNDDLLPLLWYSAFVNSEPLLLF</sequence>
<protein>
    <recommendedName>
        <fullName evidence="9">BOS complex subunit NCLN</fullName>
    </recommendedName>
</protein>
<dbReference type="FunFam" id="3.40.630.10:FF:000115">
    <property type="entry name" value="Nicalin-1"/>
    <property type="match status" value="1"/>
</dbReference>
<dbReference type="InterPro" id="IPR007484">
    <property type="entry name" value="Peptidase_M28"/>
</dbReference>
<dbReference type="Gene3D" id="3.40.630.10">
    <property type="entry name" value="Zn peptidases"/>
    <property type="match status" value="1"/>
</dbReference>
<keyword evidence="7" id="KW-0472">Membrane</keyword>
<dbReference type="AlphaFoldDB" id="A0A8X6M2F6"/>
<dbReference type="Proteomes" id="UP000887116">
    <property type="component" value="Unassembled WGS sequence"/>
</dbReference>
<dbReference type="GO" id="GO:0005789">
    <property type="term" value="C:endoplasmic reticulum membrane"/>
    <property type="evidence" value="ECO:0007669"/>
    <property type="project" value="UniProtKB-SubCell"/>
</dbReference>
<keyword evidence="8" id="KW-0325">Glycoprotein</keyword>
<evidence type="ECO:0000256" key="6">
    <source>
        <dbReference type="ARBA" id="ARBA00022989"/>
    </source>
</evidence>
<dbReference type="InterPro" id="IPR016574">
    <property type="entry name" value="Nicalin"/>
</dbReference>
<dbReference type="SUPFAM" id="SSF53187">
    <property type="entry name" value="Zn-dependent exopeptidases"/>
    <property type="match status" value="1"/>
</dbReference>
<dbReference type="CDD" id="cd03882">
    <property type="entry name" value="M28_nicalin_like"/>
    <property type="match status" value="1"/>
</dbReference>
<gene>
    <name evidence="11" type="primary">NCLN</name>
    <name evidence="11" type="ORF">TNCT_522991</name>
</gene>
<dbReference type="PANTHER" id="PTHR31826">
    <property type="entry name" value="NICALIN"/>
    <property type="match status" value="1"/>
</dbReference>
<evidence type="ECO:0000256" key="4">
    <source>
        <dbReference type="ARBA" id="ARBA00022729"/>
    </source>
</evidence>
<comment type="subcellular location">
    <subcellularLocation>
        <location evidence="1">Endoplasmic reticulum membrane</location>
        <topology evidence="1">Single-pass membrane protein</topology>
    </subcellularLocation>
</comment>
<keyword evidence="3" id="KW-0812">Transmembrane</keyword>
<comment type="similarity">
    <text evidence="2">Belongs to the nicastrin family.</text>
</comment>
<evidence type="ECO:0000256" key="3">
    <source>
        <dbReference type="ARBA" id="ARBA00022692"/>
    </source>
</evidence>